<dbReference type="Proteomes" id="UP000305131">
    <property type="component" value="Unassembled WGS sequence"/>
</dbReference>
<dbReference type="NCBIfam" id="TIGR00377">
    <property type="entry name" value="ant_ant_sig"/>
    <property type="match status" value="1"/>
</dbReference>
<feature type="domain" description="STAS" evidence="4">
    <location>
        <begin position="21"/>
        <end position="120"/>
    </location>
</feature>
<evidence type="ECO:0000256" key="2">
    <source>
        <dbReference type="RuleBase" id="RU003749"/>
    </source>
</evidence>
<comment type="caution">
    <text evidence="5">The sequence shown here is derived from an EMBL/GenBank/DDBJ whole genome shotgun (WGS) entry which is preliminary data.</text>
</comment>
<dbReference type="InterPro" id="IPR003658">
    <property type="entry name" value="Anti-sigma_ant"/>
</dbReference>
<dbReference type="OrthoDB" id="280847at2"/>
<dbReference type="EMBL" id="VAUP01000038">
    <property type="protein sequence ID" value="TLX41199.1"/>
    <property type="molecule type" value="Genomic_DNA"/>
</dbReference>
<evidence type="ECO:0000259" key="4">
    <source>
        <dbReference type="PROSITE" id="PS50801"/>
    </source>
</evidence>
<feature type="region of interest" description="Disordered" evidence="3">
    <location>
        <begin position="1"/>
        <end position="21"/>
    </location>
</feature>
<organism evidence="5 6">
    <name type="scientific">Xanthobacter autotrophicus</name>
    <dbReference type="NCBI Taxonomy" id="280"/>
    <lineage>
        <taxon>Bacteria</taxon>
        <taxon>Pseudomonadati</taxon>
        <taxon>Pseudomonadota</taxon>
        <taxon>Alphaproteobacteria</taxon>
        <taxon>Hyphomicrobiales</taxon>
        <taxon>Xanthobacteraceae</taxon>
        <taxon>Xanthobacter</taxon>
    </lineage>
</organism>
<reference evidence="5 6" key="1">
    <citation type="submission" date="2019-05" db="EMBL/GenBank/DDBJ databases">
        <authorList>
            <person name="Zhou X."/>
        </authorList>
    </citation>
    <scope>NUCLEOTIDE SEQUENCE [LARGE SCALE GENOMIC DNA]</scope>
    <source>
        <strain evidence="5 6">DSM 432</strain>
    </source>
</reference>
<dbReference type="GO" id="GO:0043856">
    <property type="term" value="F:anti-sigma factor antagonist activity"/>
    <property type="evidence" value="ECO:0007669"/>
    <property type="project" value="InterPro"/>
</dbReference>
<dbReference type="PANTHER" id="PTHR33495">
    <property type="entry name" value="ANTI-SIGMA FACTOR ANTAGONIST TM_1081-RELATED-RELATED"/>
    <property type="match status" value="1"/>
</dbReference>
<dbReference type="InterPro" id="IPR036513">
    <property type="entry name" value="STAS_dom_sf"/>
</dbReference>
<accession>A0A6C1KA50</accession>
<dbReference type="CDD" id="cd07043">
    <property type="entry name" value="STAS_anti-anti-sigma_factors"/>
    <property type="match status" value="1"/>
</dbReference>
<dbReference type="AlphaFoldDB" id="A0A6C1KA50"/>
<evidence type="ECO:0000256" key="3">
    <source>
        <dbReference type="SAM" id="MobiDB-lite"/>
    </source>
</evidence>
<dbReference type="Pfam" id="PF01740">
    <property type="entry name" value="STAS"/>
    <property type="match status" value="1"/>
</dbReference>
<gene>
    <name evidence="5" type="ORF">FBQ73_19945</name>
</gene>
<dbReference type="Gene3D" id="3.30.750.24">
    <property type="entry name" value="STAS domain"/>
    <property type="match status" value="1"/>
</dbReference>
<evidence type="ECO:0000313" key="5">
    <source>
        <dbReference type="EMBL" id="TLX41199.1"/>
    </source>
</evidence>
<name>A0A6C1KA50_XANAU</name>
<dbReference type="SUPFAM" id="SSF52091">
    <property type="entry name" value="SpoIIaa-like"/>
    <property type="match status" value="1"/>
</dbReference>
<proteinExistence type="inferred from homology"/>
<evidence type="ECO:0000256" key="1">
    <source>
        <dbReference type="ARBA" id="ARBA00009013"/>
    </source>
</evidence>
<dbReference type="PROSITE" id="PS50801">
    <property type="entry name" value="STAS"/>
    <property type="match status" value="1"/>
</dbReference>
<evidence type="ECO:0000313" key="6">
    <source>
        <dbReference type="Proteomes" id="UP000305131"/>
    </source>
</evidence>
<dbReference type="InterPro" id="IPR002645">
    <property type="entry name" value="STAS_dom"/>
</dbReference>
<sequence length="120" mass="13180">MRLIPWSTRPPARRASEKRPMHIEREQLGSEVVLKVAGRLDTPNAKPFEASLMEVVTTTDGGLLVNLAGVDYVSSSGLRALLVAGKAMRTAKRKLTLSSLQPQIREVFDISGFSTLFEIT</sequence>
<dbReference type="PANTHER" id="PTHR33495:SF2">
    <property type="entry name" value="ANTI-SIGMA FACTOR ANTAGONIST TM_1081-RELATED"/>
    <property type="match status" value="1"/>
</dbReference>
<comment type="similarity">
    <text evidence="1 2">Belongs to the anti-sigma-factor antagonist family.</text>
</comment>
<protein>
    <recommendedName>
        <fullName evidence="2">Anti-sigma factor antagonist</fullName>
    </recommendedName>
</protein>